<proteinExistence type="predicted"/>
<dbReference type="AlphaFoldDB" id="A0A0A9F438"/>
<reference evidence="1" key="2">
    <citation type="journal article" date="2015" name="Data Brief">
        <title>Shoot transcriptome of the giant reed, Arundo donax.</title>
        <authorList>
            <person name="Barrero R.A."/>
            <person name="Guerrero F.D."/>
            <person name="Moolhuijzen P."/>
            <person name="Goolsby J.A."/>
            <person name="Tidwell J."/>
            <person name="Bellgard S.E."/>
            <person name="Bellgard M.I."/>
        </authorList>
    </citation>
    <scope>NUCLEOTIDE SEQUENCE</scope>
    <source>
        <tissue evidence="1">Shoot tissue taken approximately 20 cm above the soil surface</tissue>
    </source>
</reference>
<name>A0A0A9F438_ARUDO</name>
<reference evidence="1" key="1">
    <citation type="submission" date="2014-09" db="EMBL/GenBank/DDBJ databases">
        <authorList>
            <person name="Magalhaes I.L.F."/>
            <person name="Oliveira U."/>
            <person name="Santos F.R."/>
            <person name="Vidigal T.H.D.A."/>
            <person name="Brescovit A.D."/>
            <person name="Santos A.J."/>
        </authorList>
    </citation>
    <scope>NUCLEOTIDE SEQUENCE</scope>
    <source>
        <tissue evidence="1">Shoot tissue taken approximately 20 cm above the soil surface</tissue>
    </source>
</reference>
<dbReference type="EMBL" id="GBRH01192980">
    <property type="protein sequence ID" value="JAE04916.1"/>
    <property type="molecule type" value="Transcribed_RNA"/>
</dbReference>
<protein>
    <submittedName>
        <fullName evidence="1">Uncharacterized protein</fullName>
    </submittedName>
</protein>
<organism evidence="1">
    <name type="scientific">Arundo donax</name>
    <name type="common">Giant reed</name>
    <name type="synonym">Donax arundinaceus</name>
    <dbReference type="NCBI Taxonomy" id="35708"/>
    <lineage>
        <taxon>Eukaryota</taxon>
        <taxon>Viridiplantae</taxon>
        <taxon>Streptophyta</taxon>
        <taxon>Embryophyta</taxon>
        <taxon>Tracheophyta</taxon>
        <taxon>Spermatophyta</taxon>
        <taxon>Magnoliopsida</taxon>
        <taxon>Liliopsida</taxon>
        <taxon>Poales</taxon>
        <taxon>Poaceae</taxon>
        <taxon>PACMAD clade</taxon>
        <taxon>Arundinoideae</taxon>
        <taxon>Arundineae</taxon>
        <taxon>Arundo</taxon>
    </lineage>
</organism>
<evidence type="ECO:0000313" key="1">
    <source>
        <dbReference type="EMBL" id="JAE04916.1"/>
    </source>
</evidence>
<accession>A0A0A9F438</accession>
<sequence length="59" mass="6333">MSVRISYVGSVLDLMCCILNLLLKNLRLNPLDGDKVLTMLVSQLHKGMVVAGCGSKTLG</sequence>